<evidence type="ECO:0000256" key="15">
    <source>
        <dbReference type="ARBA" id="ARBA00034617"/>
    </source>
</evidence>
<dbReference type="Proteomes" id="UP000243494">
    <property type="component" value="Unassembled WGS sequence"/>
</dbReference>
<dbReference type="NCBIfam" id="TIGR00614">
    <property type="entry name" value="recQ_fam"/>
    <property type="match status" value="1"/>
</dbReference>
<dbReference type="GO" id="GO:0005524">
    <property type="term" value="F:ATP binding"/>
    <property type="evidence" value="ECO:0007669"/>
    <property type="project" value="UniProtKB-KW"/>
</dbReference>
<sequence length="824" mass="94384">MNIKPLDILSKYYGYTSFRSGQEEIINSIINKKDVIAIMPTGGGKSICYQIPALILEGITIVISPLISLMKDQVDALKTVGIDATFINSSLGAKEFNDVIENIKNDKYKIIYVAPERLDTFEFVEIIKSKNISQVAVDEAHCVSQWGHDFRVSYTRINSFINSLDNRPIVTAFTATASNEVRLDIIKILSLKDPDSYITGFDRENLSINIVKSSNKNRYLLEYVQNHKDESGIIYAATRKEVENIYEGLLKRNVSVQRYHAGLSQEIRKSNQEEFINDSINIMVATNAFGMGIDKPNVRWVIHYNMPQSIENYYQEIGRAGRDGEKSECVLLFAPGDIHIQKYLIDIGIENPQRKLFQHKKLQSMVDLVYSNDCYRKSILSYFGETINDNCDNCSNCLNEGEIVDKTLDAQKVISCIARMKRSYGINMIVDVLRGSKNKKVLEFKFDSLSTYGIMKDYSSEDLKTFINTLVSHGFLDLVETLGFKGSYPTIRLNELSADVIKGNLKVEFKEVVVTKALNISDNLYELLKDLRRKIASEQSIAPYMIFGDGVLKAMSSKYPTNKEEMIAISGVGEIKYEKYGELFENIILEYITENNISKNDNNDKIKNQNNNKDEEYLFVKTDEKLYEKLKEFRYSCAKKERVASYNILSKNSLKEISGRYPQNEDNLNDISGIGPVKISKYGKAILEIINQYVQENNIEIKWEDKKRLKLIIDGESRKNNEIALDLLNEGKTVKEVSEDIESPISTVLGYVCDYISDKNKIKFKIDLKEFYNEEEKVLILDVCKDLGYEKISAIKKHLPEYVKYESIRAVILEKYLEDINYEN</sequence>
<keyword evidence="21" id="KW-1185">Reference proteome</keyword>
<dbReference type="PROSITE" id="PS51194">
    <property type="entry name" value="HELICASE_CTER"/>
    <property type="match status" value="1"/>
</dbReference>
<dbReference type="InterPro" id="IPR036388">
    <property type="entry name" value="WH-like_DNA-bd_sf"/>
</dbReference>
<evidence type="ECO:0000256" key="4">
    <source>
        <dbReference type="ARBA" id="ARBA00022723"/>
    </source>
</evidence>
<feature type="domain" description="Helicase C-terminal" evidence="19">
    <location>
        <begin position="216"/>
        <end position="363"/>
    </location>
</feature>
<dbReference type="GO" id="GO:0006310">
    <property type="term" value="P:DNA recombination"/>
    <property type="evidence" value="ECO:0007669"/>
    <property type="project" value="UniProtKB-UniRule"/>
</dbReference>
<dbReference type="SMART" id="SM00487">
    <property type="entry name" value="DEXDc"/>
    <property type="match status" value="1"/>
</dbReference>
<keyword evidence="4" id="KW-0479">Metal-binding</keyword>
<dbReference type="InterPro" id="IPR011545">
    <property type="entry name" value="DEAD/DEAH_box_helicase_dom"/>
</dbReference>
<keyword evidence="12" id="KW-0233">DNA recombination</keyword>
<dbReference type="NCBIfam" id="TIGR01389">
    <property type="entry name" value="recQ"/>
    <property type="match status" value="1"/>
</dbReference>
<feature type="domain" description="HRDC" evidence="17">
    <location>
        <begin position="518"/>
        <end position="598"/>
    </location>
</feature>
<evidence type="ECO:0000256" key="1">
    <source>
        <dbReference type="ARBA" id="ARBA00001946"/>
    </source>
</evidence>
<organism evidence="20 21">
    <name type="scientific">Romboutsia maritimum</name>
    <dbReference type="NCBI Taxonomy" id="2020948"/>
    <lineage>
        <taxon>Bacteria</taxon>
        <taxon>Bacillati</taxon>
        <taxon>Bacillota</taxon>
        <taxon>Clostridia</taxon>
        <taxon>Peptostreptococcales</taxon>
        <taxon>Peptostreptococcaceae</taxon>
        <taxon>Romboutsia</taxon>
    </lineage>
</organism>
<dbReference type="Pfam" id="PF14493">
    <property type="entry name" value="HTH_40"/>
    <property type="match status" value="1"/>
</dbReference>
<dbReference type="Pfam" id="PF00570">
    <property type="entry name" value="HRDC"/>
    <property type="match status" value="2"/>
</dbReference>
<dbReference type="PROSITE" id="PS50967">
    <property type="entry name" value="HRDC"/>
    <property type="match status" value="2"/>
</dbReference>
<dbReference type="InterPro" id="IPR027417">
    <property type="entry name" value="P-loop_NTPase"/>
</dbReference>
<dbReference type="PROSITE" id="PS51192">
    <property type="entry name" value="HELICASE_ATP_BIND_1"/>
    <property type="match status" value="1"/>
</dbReference>
<keyword evidence="8 20" id="KW-0347">Helicase</keyword>
<keyword evidence="14" id="KW-0413">Isomerase</keyword>
<keyword evidence="6" id="KW-0227">DNA damage</keyword>
<keyword evidence="7 20" id="KW-0378">Hydrolase</keyword>
<dbReference type="GO" id="GO:0016787">
    <property type="term" value="F:hydrolase activity"/>
    <property type="evidence" value="ECO:0007669"/>
    <property type="project" value="UniProtKB-KW"/>
</dbReference>
<dbReference type="FunFam" id="3.40.50.300:FF:000296">
    <property type="entry name" value="ATP-dependent DNA helicase RecQ"/>
    <property type="match status" value="1"/>
</dbReference>
<dbReference type="EMBL" id="NOJZ02000008">
    <property type="protein sequence ID" value="RDY23747.1"/>
    <property type="molecule type" value="Genomic_DNA"/>
</dbReference>
<evidence type="ECO:0000313" key="20">
    <source>
        <dbReference type="EMBL" id="RDY23747.1"/>
    </source>
</evidence>
<keyword evidence="11" id="KW-0238">DNA-binding</keyword>
<evidence type="ECO:0000256" key="14">
    <source>
        <dbReference type="ARBA" id="ARBA00023235"/>
    </source>
</evidence>
<dbReference type="RefSeq" id="WP_095406222.1">
    <property type="nucleotide sequence ID" value="NZ_NOJZ02000008.1"/>
</dbReference>
<dbReference type="GO" id="GO:0009432">
    <property type="term" value="P:SOS response"/>
    <property type="evidence" value="ECO:0007669"/>
    <property type="project" value="UniProtKB-UniRule"/>
</dbReference>
<dbReference type="OrthoDB" id="9763310at2"/>
<dbReference type="Pfam" id="PF09382">
    <property type="entry name" value="RQC"/>
    <property type="match status" value="1"/>
</dbReference>
<dbReference type="InterPro" id="IPR044876">
    <property type="entry name" value="HRDC_dom_sf"/>
</dbReference>
<evidence type="ECO:0000313" key="21">
    <source>
        <dbReference type="Proteomes" id="UP000243494"/>
    </source>
</evidence>
<keyword evidence="10" id="KW-0067">ATP-binding</keyword>
<dbReference type="SMART" id="SM00341">
    <property type="entry name" value="HRDC"/>
    <property type="match status" value="2"/>
</dbReference>
<dbReference type="InterPro" id="IPR032284">
    <property type="entry name" value="RecQ_Zn-bd"/>
</dbReference>
<comment type="caution">
    <text evidence="20">The sequence shown here is derived from an EMBL/GenBank/DDBJ whole genome shotgun (WGS) entry which is preliminary data.</text>
</comment>
<gene>
    <name evidence="20" type="primary">recQ</name>
    <name evidence="20" type="ORF">CHF27_006380</name>
</gene>
<evidence type="ECO:0000256" key="10">
    <source>
        <dbReference type="ARBA" id="ARBA00022840"/>
    </source>
</evidence>
<dbReference type="SUPFAM" id="SSF52540">
    <property type="entry name" value="P-loop containing nucleoside triphosphate hydrolases"/>
    <property type="match status" value="1"/>
</dbReference>
<dbReference type="GO" id="GO:0005737">
    <property type="term" value="C:cytoplasm"/>
    <property type="evidence" value="ECO:0007669"/>
    <property type="project" value="TreeGrafter"/>
</dbReference>
<dbReference type="InterPro" id="IPR006293">
    <property type="entry name" value="DNA_helicase_ATP-dep_RecQ_bac"/>
</dbReference>
<dbReference type="GO" id="GO:0043138">
    <property type="term" value="F:3'-5' DNA helicase activity"/>
    <property type="evidence" value="ECO:0007669"/>
    <property type="project" value="UniProtKB-EC"/>
</dbReference>
<dbReference type="InterPro" id="IPR010997">
    <property type="entry name" value="HRDC-like_sf"/>
</dbReference>
<reference evidence="20 21" key="1">
    <citation type="journal article" date="2017" name="Genome Announc.">
        <title>Draft Genome Sequence of Romboutsia maritimum sp. nov. Strain CCRI-22766(T), Isolated from Coastal Estuarine Mud.</title>
        <authorList>
            <person name="Maheux A.F."/>
            <person name="Boudreau D.K."/>
            <person name="Berube E."/>
            <person name="Boissinot M."/>
            <person name="Raymond F."/>
            <person name="Brodeur S."/>
            <person name="Corbeil J."/>
            <person name="Brightwell G."/>
            <person name="Broda D."/>
            <person name="Omar R.F."/>
            <person name="Bergeron M.G."/>
        </authorList>
    </citation>
    <scope>NUCLEOTIDE SEQUENCE [LARGE SCALE GENOMIC DNA]</scope>
    <source>
        <strain evidence="20 21">CCRI-22766</strain>
    </source>
</reference>
<feature type="domain" description="Helicase ATP-binding" evidence="18">
    <location>
        <begin position="26"/>
        <end position="195"/>
    </location>
</feature>
<dbReference type="SUPFAM" id="SSF46785">
    <property type="entry name" value="Winged helix' DNA-binding domain"/>
    <property type="match status" value="1"/>
</dbReference>
<dbReference type="Pfam" id="PF00271">
    <property type="entry name" value="Helicase_C"/>
    <property type="match status" value="1"/>
</dbReference>
<comment type="cofactor">
    <cofactor evidence="1">
        <name>Mg(2+)</name>
        <dbReference type="ChEBI" id="CHEBI:18420"/>
    </cofactor>
</comment>
<comment type="cofactor">
    <cofactor evidence="2">
        <name>Zn(2+)</name>
        <dbReference type="ChEBI" id="CHEBI:29105"/>
    </cofactor>
</comment>
<evidence type="ECO:0000256" key="8">
    <source>
        <dbReference type="ARBA" id="ARBA00022806"/>
    </source>
</evidence>
<dbReference type="PANTHER" id="PTHR13710">
    <property type="entry name" value="DNA HELICASE RECQ FAMILY MEMBER"/>
    <property type="match status" value="1"/>
</dbReference>
<dbReference type="InterPro" id="IPR014001">
    <property type="entry name" value="Helicase_ATP-bd"/>
</dbReference>
<feature type="domain" description="HRDC" evidence="17">
    <location>
        <begin position="620"/>
        <end position="700"/>
    </location>
</feature>
<dbReference type="InterPro" id="IPR004589">
    <property type="entry name" value="DNA_helicase_ATP-dep_RecQ"/>
</dbReference>
<dbReference type="Gene3D" id="1.10.150.80">
    <property type="entry name" value="HRDC domain"/>
    <property type="match status" value="2"/>
</dbReference>
<dbReference type="Pfam" id="PF16124">
    <property type="entry name" value="RecQ_Zn_bind"/>
    <property type="match status" value="1"/>
</dbReference>
<dbReference type="Gene3D" id="1.10.10.10">
    <property type="entry name" value="Winged helix-like DNA-binding domain superfamily/Winged helix DNA-binding domain"/>
    <property type="match status" value="1"/>
</dbReference>
<dbReference type="GO" id="GO:0006281">
    <property type="term" value="P:DNA repair"/>
    <property type="evidence" value="ECO:0007669"/>
    <property type="project" value="UniProtKB-KW"/>
</dbReference>
<evidence type="ECO:0000259" key="18">
    <source>
        <dbReference type="PROSITE" id="PS51192"/>
    </source>
</evidence>
<dbReference type="Pfam" id="PF00270">
    <property type="entry name" value="DEAD"/>
    <property type="match status" value="1"/>
</dbReference>
<dbReference type="SMART" id="SM00490">
    <property type="entry name" value="HELICc"/>
    <property type="match status" value="1"/>
</dbReference>
<evidence type="ECO:0000256" key="3">
    <source>
        <dbReference type="ARBA" id="ARBA00005446"/>
    </source>
</evidence>
<dbReference type="InterPro" id="IPR018982">
    <property type="entry name" value="RQC_domain"/>
</dbReference>
<dbReference type="SUPFAM" id="SSF47819">
    <property type="entry name" value="HRDC-like"/>
    <property type="match status" value="2"/>
</dbReference>
<dbReference type="GO" id="GO:0003677">
    <property type="term" value="F:DNA binding"/>
    <property type="evidence" value="ECO:0007669"/>
    <property type="project" value="UniProtKB-KW"/>
</dbReference>
<evidence type="ECO:0000256" key="9">
    <source>
        <dbReference type="ARBA" id="ARBA00022833"/>
    </source>
</evidence>
<dbReference type="GO" id="GO:0009378">
    <property type="term" value="F:four-way junction helicase activity"/>
    <property type="evidence" value="ECO:0007669"/>
    <property type="project" value="TreeGrafter"/>
</dbReference>
<evidence type="ECO:0000256" key="16">
    <source>
        <dbReference type="NCBIfam" id="TIGR01389"/>
    </source>
</evidence>
<comment type="catalytic activity">
    <reaction evidence="15">
        <text>Couples ATP hydrolysis with the unwinding of duplex DNA by translocating in the 3'-5' direction.</text>
        <dbReference type="EC" id="5.6.2.4"/>
    </reaction>
</comment>
<keyword evidence="13" id="KW-0234">DNA repair</keyword>
<dbReference type="Gene3D" id="3.40.50.300">
    <property type="entry name" value="P-loop containing nucleotide triphosphate hydrolases"/>
    <property type="match status" value="2"/>
</dbReference>
<dbReference type="InterPro" id="IPR002121">
    <property type="entry name" value="HRDC_dom"/>
</dbReference>
<protein>
    <recommendedName>
        <fullName evidence="16">DNA helicase RecQ</fullName>
        <ecNumber evidence="16">5.6.2.4</ecNumber>
    </recommendedName>
</protein>
<evidence type="ECO:0000256" key="2">
    <source>
        <dbReference type="ARBA" id="ARBA00001947"/>
    </source>
</evidence>
<dbReference type="EC" id="5.6.2.4" evidence="16"/>
<dbReference type="GO" id="GO:0006260">
    <property type="term" value="P:DNA replication"/>
    <property type="evidence" value="ECO:0007669"/>
    <property type="project" value="InterPro"/>
</dbReference>
<evidence type="ECO:0000256" key="13">
    <source>
        <dbReference type="ARBA" id="ARBA00023204"/>
    </source>
</evidence>
<evidence type="ECO:0000256" key="6">
    <source>
        <dbReference type="ARBA" id="ARBA00022763"/>
    </source>
</evidence>
<keyword evidence="9" id="KW-0862">Zinc</keyword>
<dbReference type="CDD" id="cd18794">
    <property type="entry name" value="SF2_C_RecQ"/>
    <property type="match status" value="1"/>
</dbReference>
<evidence type="ECO:0000256" key="11">
    <source>
        <dbReference type="ARBA" id="ARBA00023125"/>
    </source>
</evidence>
<name>A0A371ITD1_9FIRM</name>
<keyword evidence="5" id="KW-0547">Nucleotide-binding</keyword>
<evidence type="ECO:0000256" key="7">
    <source>
        <dbReference type="ARBA" id="ARBA00022801"/>
    </source>
</evidence>
<dbReference type="InterPro" id="IPR029491">
    <property type="entry name" value="Helicase_HTH"/>
</dbReference>
<dbReference type="SMART" id="SM00956">
    <property type="entry name" value="RQC"/>
    <property type="match status" value="1"/>
</dbReference>
<dbReference type="CDD" id="cd17920">
    <property type="entry name" value="DEXHc_RecQ"/>
    <property type="match status" value="1"/>
</dbReference>
<dbReference type="GO" id="GO:0043590">
    <property type="term" value="C:bacterial nucleoid"/>
    <property type="evidence" value="ECO:0007669"/>
    <property type="project" value="TreeGrafter"/>
</dbReference>
<proteinExistence type="inferred from homology"/>
<dbReference type="GO" id="GO:0046872">
    <property type="term" value="F:metal ion binding"/>
    <property type="evidence" value="ECO:0007669"/>
    <property type="project" value="UniProtKB-KW"/>
</dbReference>
<accession>A0A371ITD1</accession>
<evidence type="ECO:0000256" key="12">
    <source>
        <dbReference type="ARBA" id="ARBA00023172"/>
    </source>
</evidence>
<evidence type="ECO:0000259" key="17">
    <source>
        <dbReference type="PROSITE" id="PS50967"/>
    </source>
</evidence>
<comment type="similarity">
    <text evidence="3">Belongs to the helicase family. RecQ subfamily.</text>
</comment>
<dbReference type="GO" id="GO:0030894">
    <property type="term" value="C:replisome"/>
    <property type="evidence" value="ECO:0007669"/>
    <property type="project" value="TreeGrafter"/>
</dbReference>
<dbReference type="PANTHER" id="PTHR13710:SF105">
    <property type="entry name" value="ATP-DEPENDENT DNA HELICASE Q1"/>
    <property type="match status" value="1"/>
</dbReference>
<dbReference type="AlphaFoldDB" id="A0A371ITD1"/>
<dbReference type="InterPro" id="IPR001650">
    <property type="entry name" value="Helicase_C-like"/>
</dbReference>
<evidence type="ECO:0000256" key="5">
    <source>
        <dbReference type="ARBA" id="ARBA00022741"/>
    </source>
</evidence>
<evidence type="ECO:0000259" key="19">
    <source>
        <dbReference type="PROSITE" id="PS51194"/>
    </source>
</evidence>
<dbReference type="InterPro" id="IPR036390">
    <property type="entry name" value="WH_DNA-bd_sf"/>
</dbReference>